<sequence length="76" mass="8998">MPSSAFRLPENNTESTKSNSKNGIPCFPKDRNQNFRLFFFFAIWYSLITQTRDDQSRMESSKYFTICRIALFLLMV</sequence>
<evidence type="ECO:0000256" key="1">
    <source>
        <dbReference type="SAM" id="MobiDB-lite"/>
    </source>
</evidence>
<reference evidence="2 3" key="1">
    <citation type="submission" date="2016-07" db="EMBL/GenBank/DDBJ databases">
        <title>Pervasive Adenine N6-methylation of Active Genes in Fungi.</title>
        <authorList>
            <consortium name="DOE Joint Genome Institute"/>
            <person name="Mondo S.J."/>
            <person name="Dannebaum R.O."/>
            <person name="Kuo R.C."/>
            <person name="Labutti K."/>
            <person name="Haridas S."/>
            <person name="Kuo A."/>
            <person name="Salamov A."/>
            <person name="Ahrendt S.R."/>
            <person name="Lipzen A."/>
            <person name="Sullivan W."/>
            <person name="Andreopoulos W.B."/>
            <person name="Clum A."/>
            <person name="Lindquist E."/>
            <person name="Daum C."/>
            <person name="Ramamoorthy G.K."/>
            <person name="Gryganskyi A."/>
            <person name="Culley D."/>
            <person name="Magnuson J.K."/>
            <person name="James T.Y."/>
            <person name="O'Malley M.A."/>
            <person name="Stajich J.E."/>
            <person name="Spatafora J.W."/>
            <person name="Visel A."/>
            <person name="Grigoriev I.V."/>
        </authorList>
    </citation>
    <scope>NUCLEOTIDE SEQUENCE [LARGE SCALE GENOMIC DNA]</scope>
    <source>
        <strain evidence="2 3">NRRL 1336</strain>
    </source>
</reference>
<evidence type="ECO:0000313" key="3">
    <source>
        <dbReference type="Proteomes" id="UP000193560"/>
    </source>
</evidence>
<keyword evidence="3" id="KW-1185">Reference proteome</keyword>
<feature type="region of interest" description="Disordered" evidence="1">
    <location>
        <begin position="1"/>
        <end position="25"/>
    </location>
</feature>
<accession>A0A1X2I1H4</accession>
<feature type="compositionally biased region" description="Low complexity" evidence="1">
    <location>
        <begin position="10"/>
        <end position="22"/>
    </location>
</feature>
<gene>
    <name evidence="2" type="ORF">BCR42DRAFT_426102</name>
</gene>
<dbReference type="EMBL" id="MCGE01000035">
    <property type="protein sequence ID" value="ORZ07354.1"/>
    <property type="molecule type" value="Genomic_DNA"/>
</dbReference>
<dbReference type="AlphaFoldDB" id="A0A1X2I1H4"/>
<evidence type="ECO:0000313" key="2">
    <source>
        <dbReference type="EMBL" id="ORZ07354.1"/>
    </source>
</evidence>
<name>A0A1X2I1H4_9FUNG</name>
<comment type="caution">
    <text evidence="2">The sequence shown here is derived from an EMBL/GenBank/DDBJ whole genome shotgun (WGS) entry which is preliminary data.</text>
</comment>
<dbReference type="Proteomes" id="UP000193560">
    <property type="component" value="Unassembled WGS sequence"/>
</dbReference>
<organism evidence="2 3">
    <name type="scientific">Absidia repens</name>
    <dbReference type="NCBI Taxonomy" id="90262"/>
    <lineage>
        <taxon>Eukaryota</taxon>
        <taxon>Fungi</taxon>
        <taxon>Fungi incertae sedis</taxon>
        <taxon>Mucoromycota</taxon>
        <taxon>Mucoromycotina</taxon>
        <taxon>Mucoromycetes</taxon>
        <taxon>Mucorales</taxon>
        <taxon>Cunninghamellaceae</taxon>
        <taxon>Absidia</taxon>
    </lineage>
</organism>
<protein>
    <submittedName>
        <fullName evidence="2">Uncharacterized protein</fullName>
    </submittedName>
</protein>
<proteinExistence type="predicted"/>